<organism evidence="5 6">
    <name type="scientific">Solihabitans fulvus</name>
    <dbReference type="NCBI Taxonomy" id="1892852"/>
    <lineage>
        <taxon>Bacteria</taxon>
        <taxon>Bacillati</taxon>
        <taxon>Actinomycetota</taxon>
        <taxon>Actinomycetes</taxon>
        <taxon>Pseudonocardiales</taxon>
        <taxon>Pseudonocardiaceae</taxon>
        <taxon>Solihabitans</taxon>
    </lineage>
</organism>
<evidence type="ECO:0000259" key="4">
    <source>
        <dbReference type="PROSITE" id="PS50949"/>
    </source>
</evidence>
<evidence type="ECO:0000256" key="1">
    <source>
        <dbReference type="ARBA" id="ARBA00023015"/>
    </source>
</evidence>
<keyword evidence="2" id="KW-0238">DNA-binding</keyword>
<proteinExistence type="predicted"/>
<feature type="domain" description="HTH gntR-type" evidence="4">
    <location>
        <begin position="14"/>
        <end position="82"/>
    </location>
</feature>
<protein>
    <submittedName>
        <fullName evidence="5">GntR family transcriptional regulator</fullName>
    </submittedName>
</protein>
<dbReference type="PROSITE" id="PS50949">
    <property type="entry name" value="HTH_GNTR"/>
    <property type="match status" value="1"/>
</dbReference>
<dbReference type="Pfam" id="PF00392">
    <property type="entry name" value="GntR"/>
    <property type="match status" value="1"/>
</dbReference>
<sequence>MTAPRIVVDTESGVAPWRQVRDQIAALAGGGALPVGARLPPIRQLARDLGLAAGTVARAYRELESVGVIRTARRLGTVVAEPPPGQAGPPDRRAAELRQAAANYATTARALGADVEAAVLAVRAEFAGPNHVRPQ</sequence>
<dbReference type="CDD" id="cd07377">
    <property type="entry name" value="WHTH_GntR"/>
    <property type="match status" value="1"/>
</dbReference>
<dbReference type="GO" id="GO:0003700">
    <property type="term" value="F:DNA-binding transcription factor activity"/>
    <property type="evidence" value="ECO:0007669"/>
    <property type="project" value="InterPro"/>
</dbReference>
<evidence type="ECO:0000313" key="5">
    <source>
        <dbReference type="EMBL" id="KAA2260451.1"/>
    </source>
</evidence>
<dbReference type="PANTHER" id="PTHR38445:SF9">
    <property type="entry name" value="HTH-TYPE TRANSCRIPTIONAL REPRESSOR YTRA"/>
    <property type="match status" value="1"/>
</dbReference>
<gene>
    <name evidence="5" type="ORF">F0L68_20155</name>
</gene>
<dbReference type="PANTHER" id="PTHR38445">
    <property type="entry name" value="HTH-TYPE TRANSCRIPTIONAL REPRESSOR YTRA"/>
    <property type="match status" value="1"/>
</dbReference>
<evidence type="ECO:0000313" key="6">
    <source>
        <dbReference type="Proteomes" id="UP000323454"/>
    </source>
</evidence>
<dbReference type="RefSeq" id="WP_149851175.1">
    <property type="nucleotide sequence ID" value="NZ_VUOB01000036.1"/>
</dbReference>
<reference evidence="5 6" key="1">
    <citation type="submission" date="2019-09" db="EMBL/GenBank/DDBJ databases">
        <title>Goodfellowia gen. nov., a new genus of the Pseudonocardineae related to Actinoalloteichus, containing Goodfellowia coeruleoviolacea gen. nov., comb. nov. gen. nov., comb. nov.</title>
        <authorList>
            <person name="Labeda D."/>
        </authorList>
    </citation>
    <scope>NUCLEOTIDE SEQUENCE [LARGE SCALE GENOMIC DNA]</scope>
    <source>
        <strain evidence="5 6">AN110305</strain>
    </source>
</reference>
<keyword evidence="6" id="KW-1185">Reference proteome</keyword>
<dbReference type="OrthoDB" id="4307011at2"/>
<keyword evidence="1" id="KW-0805">Transcription regulation</keyword>
<dbReference type="SUPFAM" id="SSF46785">
    <property type="entry name" value="Winged helix' DNA-binding domain"/>
    <property type="match status" value="1"/>
</dbReference>
<evidence type="ECO:0000256" key="2">
    <source>
        <dbReference type="ARBA" id="ARBA00023125"/>
    </source>
</evidence>
<dbReference type="EMBL" id="VUOB01000036">
    <property type="protein sequence ID" value="KAA2260451.1"/>
    <property type="molecule type" value="Genomic_DNA"/>
</dbReference>
<name>A0A5B2XBP0_9PSEU</name>
<comment type="caution">
    <text evidence="5">The sequence shown here is derived from an EMBL/GenBank/DDBJ whole genome shotgun (WGS) entry which is preliminary data.</text>
</comment>
<keyword evidence="3" id="KW-0804">Transcription</keyword>
<dbReference type="InterPro" id="IPR000524">
    <property type="entry name" value="Tscrpt_reg_HTH_GntR"/>
</dbReference>
<dbReference type="GO" id="GO:0003677">
    <property type="term" value="F:DNA binding"/>
    <property type="evidence" value="ECO:0007669"/>
    <property type="project" value="UniProtKB-KW"/>
</dbReference>
<evidence type="ECO:0000256" key="3">
    <source>
        <dbReference type="ARBA" id="ARBA00023163"/>
    </source>
</evidence>
<accession>A0A5B2XBP0</accession>
<dbReference type="InterPro" id="IPR036388">
    <property type="entry name" value="WH-like_DNA-bd_sf"/>
</dbReference>
<dbReference type="SMART" id="SM00345">
    <property type="entry name" value="HTH_GNTR"/>
    <property type="match status" value="1"/>
</dbReference>
<dbReference type="Proteomes" id="UP000323454">
    <property type="component" value="Unassembled WGS sequence"/>
</dbReference>
<dbReference type="AlphaFoldDB" id="A0A5B2XBP0"/>
<dbReference type="Gene3D" id="1.10.10.10">
    <property type="entry name" value="Winged helix-like DNA-binding domain superfamily/Winged helix DNA-binding domain"/>
    <property type="match status" value="1"/>
</dbReference>
<reference evidence="5 6" key="2">
    <citation type="submission" date="2019-09" db="EMBL/GenBank/DDBJ databases">
        <authorList>
            <person name="Jin C."/>
        </authorList>
    </citation>
    <scope>NUCLEOTIDE SEQUENCE [LARGE SCALE GENOMIC DNA]</scope>
    <source>
        <strain evidence="5 6">AN110305</strain>
    </source>
</reference>
<dbReference type="InterPro" id="IPR036390">
    <property type="entry name" value="WH_DNA-bd_sf"/>
</dbReference>